<dbReference type="EnsemblMetazoa" id="G30900.5">
    <property type="protein sequence ID" value="G30900.5:cds"/>
    <property type="gene ID" value="G30900"/>
</dbReference>
<feature type="domain" description="UspA" evidence="1">
    <location>
        <begin position="3"/>
        <end position="141"/>
    </location>
</feature>
<dbReference type="InterPro" id="IPR014729">
    <property type="entry name" value="Rossmann-like_a/b/a_fold"/>
</dbReference>
<dbReference type="PRINTS" id="PR01438">
    <property type="entry name" value="UNVRSLSTRESS"/>
</dbReference>
<proteinExistence type="predicted"/>
<dbReference type="PANTHER" id="PTHR46989">
    <property type="entry name" value="USP DOMAIN-CONTAINING PROTEIN"/>
    <property type="match status" value="1"/>
</dbReference>
<reference evidence="2" key="1">
    <citation type="submission" date="2022-08" db="UniProtKB">
        <authorList>
            <consortium name="EnsemblMetazoa"/>
        </authorList>
    </citation>
    <scope>IDENTIFICATION</scope>
    <source>
        <strain evidence="2">05x7-T-G4-1.051#20</strain>
    </source>
</reference>
<dbReference type="InterPro" id="IPR006016">
    <property type="entry name" value="UspA"/>
</dbReference>
<evidence type="ECO:0000259" key="1">
    <source>
        <dbReference type="Pfam" id="PF00582"/>
    </source>
</evidence>
<protein>
    <recommendedName>
        <fullName evidence="1">UspA domain-containing protein</fullName>
    </recommendedName>
</protein>
<dbReference type="OMA" id="DMSPGRI"/>
<dbReference type="Gene3D" id="3.40.50.620">
    <property type="entry name" value="HUPs"/>
    <property type="match status" value="1"/>
</dbReference>
<dbReference type="Proteomes" id="UP000005408">
    <property type="component" value="Unassembled WGS sequence"/>
</dbReference>
<name>A0A8W8M1R8_MAGGI</name>
<sequence>MATVIIAIDESKFAENAFKCYVDNLHKPDHRVILLHVMENLINVKDMSPGRIIELQREAQQKAATLKEKFSALAASSGIQAEVRIEKAEKPSHGIVDIANKENARFIVTGSRGMGVIRRTILGSVSDFILHHANCPVFVYKMQ</sequence>
<dbReference type="Pfam" id="PF00582">
    <property type="entry name" value="Usp"/>
    <property type="match status" value="1"/>
</dbReference>
<organism evidence="2 3">
    <name type="scientific">Magallana gigas</name>
    <name type="common">Pacific oyster</name>
    <name type="synonym">Crassostrea gigas</name>
    <dbReference type="NCBI Taxonomy" id="29159"/>
    <lineage>
        <taxon>Eukaryota</taxon>
        <taxon>Metazoa</taxon>
        <taxon>Spiralia</taxon>
        <taxon>Lophotrochozoa</taxon>
        <taxon>Mollusca</taxon>
        <taxon>Bivalvia</taxon>
        <taxon>Autobranchia</taxon>
        <taxon>Pteriomorphia</taxon>
        <taxon>Ostreida</taxon>
        <taxon>Ostreoidea</taxon>
        <taxon>Ostreidae</taxon>
        <taxon>Magallana</taxon>
    </lineage>
</organism>
<evidence type="ECO:0000313" key="3">
    <source>
        <dbReference type="Proteomes" id="UP000005408"/>
    </source>
</evidence>
<dbReference type="EnsemblMetazoa" id="G30900.3">
    <property type="protein sequence ID" value="G30900.3:cds"/>
    <property type="gene ID" value="G30900"/>
</dbReference>
<dbReference type="EnsemblMetazoa" id="G30900.2">
    <property type="protein sequence ID" value="G30900.2:cds"/>
    <property type="gene ID" value="G30900"/>
</dbReference>
<dbReference type="OrthoDB" id="843225at2759"/>
<dbReference type="InterPro" id="IPR006015">
    <property type="entry name" value="Universal_stress_UspA"/>
</dbReference>
<dbReference type="PANTHER" id="PTHR46989:SF3">
    <property type="entry name" value="USPA DOMAIN-CONTAINING PROTEIN"/>
    <property type="match status" value="1"/>
</dbReference>
<accession>A0A8W8M1R8</accession>
<keyword evidence="3" id="KW-1185">Reference proteome</keyword>
<dbReference type="SUPFAM" id="SSF52402">
    <property type="entry name" value="Adenine nucleotide alpha hydrolases-like"/>
    <property type="match status" value="1"/>
</dbReference>
<dbReference type="CDD" id="cd23659">
    <property type="entry name" value="USP_At3g01520-like"/>
    <property type="match status" value="1"/>
</dbReference>
<dbReference type="AlphaFoldDB" id="A0A8W8M1R8"/>
<evidence type="ECO:0000313" key="2">
    <source>
        <dbReference type="EnsemblMetazoa" id="G30900.5:cds"/>
    </source>
</evidence>